<accession>A0ABD3QZS0</accession>
<evidence type="ECO:0000256" key="1">
    <source>
        <dbReference type="ARBA" id="ARBA00009670"/>
    </source>
</evidence>
<keyword evidence="4" id="KW-1185">Reference proteome</keyword>
<gene>
    <name evidence="3" type="ORF">ACHAW5_004584</name>
</gene>
<feature type="domain" description="ABC1 atypical kinase-like" evidence="2">
    <location>
        <begin position="190"/>
        <end position="425"/>
    </location>
</feature>
<dbReference type="InterPro" id="IPR004147">
    <property type="entry name" value="ABC1_dom"/>
</dbReference>
<dbReference type="PANTHER" id="PTHR10566">
    <property type="entry name" value="CHAPERONE-ACTIVITY OF BC1 COMPLEX CABC1 -RELATED"/>
    <property type="match status" value="1"/>
</dbReference>
<comment type="similarity">
    <text evidence="1">Belongs to the protein kinase superfamily. ADCK protein kinase family.</text>
</comment>
<dbReference type="Proteomes" id="UP001530315">
    <property type="component" value="Unassembled WGS sequence"/>
</dbReference>
<dbReference type="PANTHER" id="PTHR10566:SF113">
    <property type="entry name" value="PROTEIN ACTIVITY OF BC1 COMPLEX KINASE 7, CHLOROPLASTIC"/>
    <property type="match status" value="1"/>
</dbReference>
<dbReference type="InterPro" id="IPR011009">
    <property type="entry name" value="Kinase-like_dom_sf"/>
</dbReference>
<proteinExistence type="inferred from homology"/>
<dbReference type="CDD" id="cd05121">
    <property type="entry name" value="ABC1_ADCK3-like"/>
    <property type="match status" value="1"/>
</dbReference>
<dbReference type="EMBL" id="JALLAZ020000077">
    <property type="protein sequence ID" value="KAL3804581.1"/>
    <property type="molecule type" value="Genomic_DNA"/>
</dbReference>
<protein>
    <recommendedName>
        <fullName evidence="2">ABC1 atypical kinase-like domain-containing protein</fullName>
    </recommendedName>
</protein>
<dbReference type="SUPFAM" id="SSF56112">
    <property type="entry name" value="Protein kinase-like (PK-like)"/>
    <property type="match status" value="1"/>
</dbReference>
<dbReference type="AlphaFoldDB" id="A0ABD3QZS0"/>
<evidence type="ECO:0000313" key="3">
    <source>
        <dbReference type="EMBL" id="KAL3804581.1"/>
    </source>
</evidence>
<sequence length="680" mass="75516">MGLSDRELLAELELAAEGLASDSLDEQCLVDPNTGGPVDEVCVDENAYARAKGRIKRLVRGTLGLVRGVGTYESSSLEDDDDNDDDDEFAVLEGELLERGWEERGNSSALRRNAEVWKFALKCVFKTLGARKLAKAGADEGEVSAARTAAATFVRDGLLRLGPTFVKLGQVVSTRTDVLPREFTDVLKTLQDDVPGFGGNRAKDIVSRELGKPCDSVFSNFSMEPLAAASLGQVHTATYKGKKVAIKVQRAGLKELFDVDLKNLKKLAELLDKFDPKTDGADRDWVSIYEESERLLYLEIDYLNEAANCERFARDFSDVPWVRVPEVYREVSTPRILTMEFVESFKLTDIDRIERLGLDRELLARRTADAFLKQIVETGYFHCDPHPGNLCVDYEGNLVYYDFGMMDELSSNVRSGFRKFCTALFAGGPVIGDLELAENAKMLVDGVEEAGVLARGADRLAVEKLARYFMRTFKDNQLGKKGRNVKETVGADLQTLTENDVFRFPSTFTFIFRSFASIDGIGKGLSDKFDIGKLAQPFIEEFTEVQKGYESPAEKSFNLLAKATGLNQADIFKAISSPKKIAYIEETMRNMERGDLKIRVRSLENEKALERMSLNQGKMEKLLIASLLLNLAGVATSRILRNAGLLGAVAFGLQALMAGTKVTKFDKTQLKYSQTKFVDD</sequence>
<name>A0ABD3QZS0_9STRA</name>
<evidence type="ECO:0000313" key="4">
    <source>
        <dbReference type="Proteomes" id="UP001530315"/>
    </source>
</evidence>
<dbReference type="InterPro" id="IPR050154">
    <property type="entry name" value="UbiB_kinase"/>
</dbReference>
<dbReference type="Pfam" id="PF03109">
    <property type="entry name" value="ABC1"/>
    <property type="match status" value="1"/>
</dbReference>
<reference evidence="3 4" key="1">
    <citation type="submission" date="2024-10" db="EMBL/GenBank/DDBJ databases">
        <title>Updated reference genomes for cyclostephanoid diatoms.</title>
        <authorList>
            <person name="Roberts W.R."/>
            <person name="Alverson A.J."/>
        </authorList>
    </citation>
    <scope>NUCLEOTIDE SEQUENCE [LARGE SCALE GENOMIC DNA]</scope>
    <source>
        <strain evidence="3 4">AJA276-08</strain>
    </source>
</reference>
<comment type="caution">
    <text evidence="3">The sequence shown here is derived from an EMBL/GenBank/DDBJ whole genome shotgun (WGS) entry which is preliminary data.</text>
</comment>
<organism evidence="3 4">
    <name type="scientific">Stephanodiscus triporus</name>
    <dbReference type="NCBI Taxonomy" id="2934178"/>
    <lineage>
        <taxon>Eukaryota</taxon>
        <taxon>Sar</taxon>
        <taxon>Stramenopiles</taxon>
        <taxon>Ochrophyta</taxon>
        <taxon>Bacillariophyta</taxon>
        <taxon>Coscinodiscophyceae</taxon>
        <taxon>Thalassiosirophycidae</taxon>
        <taxon>Stephanodiscales</taxon>
        <taxon>Stephanodiscaceae</taxon>
        <taxon>Stephanodiscus</taxon>
    </lineage>
</organism>
<evidence type="ECO:0000259" key="2">
    <source>
        <dbReference type="Pfam" id="PF03109"/>
    </source>
</evidence>